<dbReference type="InterPro" id="IPR013036">
    <property type="entry name" value="DUF1587"/>
</dbReference>
<sequence length="704" mass="76899">MNWPALSLIGLSLGLGVSLSLGGCKGDDVQADDGDDGTDSDTGDGDAGPGDGDGDGEQLPDPGRVTVHRLNNAEYNNTVQDLFFSMVDWAPALEFPSDDHSFGFDNISAVQNLSPLHFELYSRTAETMVADALRVAANPELNYWEAEGMEVSATAGGASGGFWNLYSNGEVYATFEAGGDGTYVFATRAYAQQAGPDLAHLVMTIDNVVVYETDIAATVSDLAEPHEVELQLDAGIHKVSVGFTNDYYDADLMEDRNLLVDYLQIEGPTDPIPNPLRDMIVTCDPIADGEDTCLRQIIDEFVTRAWRRPLTPSEVEALMGLYAVVQDQGGDFEDAVHVILEAALTSPHFLFRVEVDPDPTSLDPHPVSDYELASRLSYFLWSSMPDAELFARAADGTLAEPAVLEQQVDRMLADPRSVALVDNFAGQWLYIRALDDVFKDTQTFPQFNDELRASMRVEMQEFFRSFITEARPMSDLLNGTTTLMNDQLAAVYGVEPVGPGWVEVDLAGLPRRGLLTSPGLMSVLGHPITTSPVKRGKWVLDQLLCIPPPPPPPEVDIPPPDPSATTTMREQLAKHREDPVCASCHDMIDPIGLAFENYDAIGGWRTIDKGYPIDASGELPTDGEAFADAVEMADLLAADEEFPHCTVRKTFIYALGRALTLDDVDYLEAIEADFVLANMRFPDLVKLIVTSEPFTARRGEPEDN</sequence>
<comment type="caution">
    <text evidence="8">The sequence shown here is derived from an EMBL/GenBank/DDBJ whole genome shotgun (WGS) entry which is preliminary data.</text>
</comment>
<proteinExistence type="predicted"/>
<feature type="domain" description="DUF1587" evidence="3">
    <location>
        <begin position="69"/>
        <end position="133"/>
    </location>
</feature>
<dbReference type="RefSeq" id="WP_106093508.1">
    <property type="nucleotide sequence ID" value="NZ_PVNL01000130.1"/>
</dbReference>
<feature type="domain" description="DUF1588" evidence="4">
    <location>
        <begin position="511"/>
        <end position="606"/>
    </location>
</feature>
<dbReference type="InterPro" id="IPR011478">
    <property type="entry name" value="DUF1585"/>
</dbReference>
<evidence type="ECO:0000259" key="7">
    <source>
        <dbReference type="Pfam" id="PF16841"/>
    </source>
</evidence>
<name>A0A2S9XWU2_9BACT</name>
<dbReference type="Pfam" id="PF07626">
    <property type="entry name" value="PSD3"/>
    <property type="match status" value="1"/>
</dbReference>
<accession>A0A2S9XWU2</accession>
<evidence type="ECO:0000259" key="3">
    <source>
        <dbReference type="Pfam" id="PF07626"/>
    </source>
</evidence>
<organism evidence="8 9">
    <name type="scientific">Enhygromyxa salina</name>
    <dbReference type="NCBI Taxonomy" id="215803"/>
    <lineage>
        <taxon>Bacteria</taxon>
        <taxon>Pseudomonadati</taxon>
        <taxon>Myxococcota</taxon>
        <taxon>Polyangia</taxon>
        <taxon>Nannocystales</taxon>
        <taxon>Nannocystaceae</taxon>
        <taxon>Enhygromyxa</taxon>
    </lineage>
</organism>
<dbReference type="Pfam" id="PF07624">
    <property type="entry name" value="PSD2"/>
    <property type="match status" value="1"/>
</dbReference>
<dbReference type="Pfam" id="PF07631">
    <property type="entry name" value="PSD4"/>
    <property type="match status" value="1"/>
</dbReference>
<gene>
    <name evidence="8" type="ORF">ENSA7_66860</name>
</gene>
<reference evidence="8 9" key="1">
    <citation type="submission" date="2018-03" db="EMBL/GenBank/DDBJ databases">
        <title>Draft Genome Sequences of the Obligatory Marine Myxobacteria Enhygromyxa salina SWB007.</title>
        <authorList>
            <person name="Poehlein A."/>
            <person name="Moghaddam J.A."/>
            <person name="Harms H."/>
            <person name="Alanjari M."/>
            <person name="Koenig G.M."/>
            <person name="Daniel R."/>
            <person name="Schaeberle T.F."/>
        </authorList>
    </citation>
    <scope>NUCLEOTIDE SEQUENCE [LARGE SCALE GENOMIC DNA]</scope>
    <source>
        <strain evidence="8 9">SWB007</strain>
    </source>
</reference>
<dbReference type="InterPro" id="IPR031768">
    <property type="entry name" value="CBM60_xylan-bd"/>
</dbReference>
<dbReference type="Gene3D" id="2.60.60.40">
    <property type="match status" value="1"/>
</dbReference>
<evidence type="ECO:0000259" key="6">
    <source>
        <dbReference type="Pfam" id="PF07637"/>
    </source>
</evidence>
<dbReference type="InterPro" id="IPR013043">
    <property type="entry name" value="DUF1595"/>
</dbReference>
<dbReference type="Pfam" id="PF16841">
    <property type="entry name" value="CBM60"/>
    <property type="match status" value="1"/>
</dbReference>
<evidence type="ECO:0000259" key="2">
    <source>
        <dbReference type="Pfam" id="PF07624"/>
    </source>
</evidence>
<evidence type="ECO:0000313" key="8">
    <source>
        <dbReference type="EMBL" id="PRP97336.1"/>
    </source>
</evidence>
<dbReference type="InterPro" id="IPR013039">
    <property type="entry name" value="DUF1588"/>
</dbReference>
<evidence type="ECO:0000256" key="1">
    <source>
        <dbReference type="SAM" id="MobiDB-lite"/>
    </source>
</evidence>
<dbReference type="EMBL" id="PVNL01000130">
    <property type="protein sequence ID" value="PRP97336.1"/>
    <property type="molecule type" value="Genomic_DNA"/>
</dbReference>
<feature type="region of interest" description="Disordered" evidence="1">
    <location>
        <begin position="25"/>
        <end position="63"/>
    </location>
</feature>
<dbReference type="InterPro" id="IPR013042">
    <property type="entry name" value="DUF1592"/>
</dbReference>
<feature type="compositionally biased region" description="Acidic residues" evidence="1">
    <location>
        <begin position="29"/>
        <end position="44"/>
    </location>
</feature>
<evidence type="ECO:0000259" key="4">
    <source>
        <dbReference type="Pfam" id="PF07627"/>
    </source>
</evidence>
<dbReference type="Proteomes" id="UP000238823">
    <property type="component" value="Unassembled WGS sequence"/>
</dbReference>
<protein>
    <recommendedName>
        <fullName evidence="10">DUF1592 domain-containing protein</fullName>
    </recommendedName>
</protein>
<dbReference type="OrthoDB" id="127185at2"/>
<dbReference type="AlphaFoldDB" id="A0A2S9XWU2"/>
<dbReference type="Pfam" id="PF07637">
    <property type="entry name" value="PSD5"/>
    <property type="match status" value="1"/>
</dbReference>
<feature type="domain" description="Carbohydrate binding module xylan-binding" evidence="7">
    <location>
        <begin position="188"/>
        <end position="269"/>
    </location>
</feature>
<evidence type="ECO:0000313" key="9">
    <source>
        <dbReference type="Proteomes" id="UP000238823"/>
    </source>
</evidence>
<feature type="domain" description="DUF1592" evidence="5">
    <location>
        <begin position="368"/>
        <end position="494"/>
    </location>
</feature>
<feature type="domain" description="DUF1595" evidence="6">
    <location>
        <begin position="293"/>
        <end position="354"/>
    </location>
</feature>
<evidence type="ECO:0000259" key="5">
    <source>
        <dbReference type="Pfam" id="PF07631"/>
    </source>
</evidence>
<feature type="domain" description="DUF1585" evidence="2">
    <location>
        <begin position="622"/>
        <end position="694"/>
    </location>
</feature>
<dbReference type="Pfam" id="PF07627">
    <property type="entry name" value="PSCyt3"/>
    <property type="match status" value="1"/>
</dbReference>
<evidence type="ECO:0008006" key="10">
    <source>
        <dbReference type="Google" id="ProtNLM"/>
    </source>
</evidence>